<gene>
    <name evidence="2" type="ORF">H8698_12575</name>
</gene>
<dbReference type="InterPro" id="IPR037010">
    <property type="entry name" value="VitB12-dep_Met_synth_activ_sf"/>
</dbReference>
<dbReference type="RefSeq" id="WP_249313803.1">
    <property type="nucleotide sequence ID" value="NZ_JACRSU010000006.1"/>
</dbReference>
<dbReference type="Proteomes" id="UP000611762">
    <property type="component" value="Unassembled WGS sequence"/>
</dbReference>
<evidence type="ECO:0000313" key="2">
    <source>
        <dbReference type="EMBL" id="MBC8541815.1"/>
    </source>
</evidence>
<accession>A0A926DR67</accession>
<protein>
    <submittedName>
        <fullName evidence="2">Vitamin B12 dependent methionine synthase activation subunit</fullName>
    </submittedName>
</protein>
<sequence length="225" mass="24267">MIYVQTADVKEIEIRHGEVLRYLGFGKSSPDAQMQQQIEAVTQEVFLSLSCRACFTLCDINVNGQTIDIGTFRVNSAGLSKNLRGCARAVLFGATVGAGADRIIAKYSKLSPAAAVIAQAAGAAAIESWCDLFCARLSDKLKAETVFLRPRFSPGYGDFALSHQRDLFRVLECPKQIGVSLTDSLMMTPSKSVSAVIGISSEDTQCNKSGCEACDKREDCAYSRG</sequence>
<reference evidence="2" key="1">
    <citation type="submission" date="2020-08" db="EMBL/GenBank/DDBJ databases">
        <title>Genome public.</title>
        <authorList>
            <person name="Liu C."/>
            <person name="Sun Q."/>
        </authorList>
    </citation>
    <scope>NUCLEOTIDE SEQUENCE</scope>
    <source>
        <strain evidence="2">H8</strain>
    </source>
</reference>
<dbReference type="Gene3D" id="3.40.109.40">
    <property type="match status" value="1"/>
</dbReference>
<feature type="domain" description="AdoMet activation" evidence="1">
    <location>
        <begin position="151"/>
        <end position="198"/>
    </location>
</feature>
<comment type="caution">
    <text evidence="2">The sequence shown here is derived from an EMBL/GenBank/DDBJ whole genome shotgun (WGS) entry which is preliminary data.</text>
</comment>
<keyword evidence="3" id="KW-1185">Reference proteome</keyword>
<evidence type="ECO:0000313" key="3">
    <source>
        <dbReference type="Proteomes" id="UP000611762"/>
    </source>
</evidence>
<organism evidence="2 3">
    <name type="scientific">Congzhengia minquanensis</name>
    <dbReference type="NCBI Taxonomy" id="2763657"/>
    <lineage>
        <taxon>Bacteria</taxon>
        <taxon>Bacillati</taxon>
        <taxon>Bacillota</taxon>
        <taxon>Clostridia</taxon>
        <taxon>Eubacteriales</taxon>
        <taxon>Oscillospiraceae</taxon>
        <taxon>Congzhengia</taxon>
    </lineage>
</organism>
<dbReference type="GO" id="GO:0008705">
    <property type="term" value="F:methionine synthase activity"/>
    <property type="evidence" value="ECO:0007669"/>
    <property type="project" value="InterPro"/>
</dbReference>
<dbReference type="EMBL" id="JACRSU010000006">
    <property type="protein sequence ID" value="MBC8541815.1"/>
    <property type="molecule type" value="Genomic_DNA"/>
</dbReference>
<dbReference type="Pfam" id="PF02965">
    <property type="entry name" value="Met_synt_B12"/>
    <property type="match status" value="1"/>
</dbReference>
<dbReference type="InterPro" id="IPR017342">
    <property type="entry name" value="S-AdoMet-dep_Met_synth_prd"/>
</dbReference>
<dbReference type="SUPFAM" id="SSF56507">
    <property type="entry name" value="Methionine synthase activation domain-like"/>
    <property type="match status" value="1"/>
</dbReference>
<dbReference type="AlphaFoldDB" id="A0A926DR67"/>
<dbReference type="PIRSF" id="PIRSF037984">
    <property type="entry name" value="Met_synth_TM0269_prd"/>
    <property type="match status" value="1"/>
</dbReference>
<name>A0A926DR67_9FIRM</name>
<evidence type="ECO:0000259" key="1">
    <source>
        <dbReference type="Pfam" id="PF02965"/>
    </source>
</evidence>
<proteinExistence type="predicted"/>
<dbReference type="InterPro" id="IPR004223">
    <property type="entry name" value="VitB12-dep_Met_synth_activ_dom"/>
</dbReference>